<comment type="caution">
    <text evidence="3">The sequence shown here is derived from an EMBL/GenBank/DDBJ whole genome shotgun (WGS) entry which is preliminary data.</text>
</comment>
<dbReference type="PROSITE" id="PS50006">
    <property type="entry name" value="FHA_DOMAIN"/>
    <property type="match status" value="1"/>
</dbReference>
<protein>
    <submittedName>
        <fullName evidence="3">FHA domain-containing protein</fullName>
    </submittedName>
</protein>
<dbReference type="CDD" id="cd00060">
    <property type="entry name" value="FHA"/>
    <property type="match status" value="1"/>
</dbReference>
<dbReference type="EMBL" id="QURH01000663">
    <property type="protein sequence ID" value="RFU38892.1"/>
    <property type="molecule type" value="Genomic_DNA"/>
</dbReference>
<evidence type="ECO:0000256" key="1">
    <source>
        <dbReference type="ARBA" id="ARBA00022553"/>
    </source>
</evidence>
<reference evidence="3 4" key="1">
    <citation type="submission" date="2018-08" db="EMBL/GenBank/DDBJ databases">
        <title>Actinomadura jelena sp. nov., a novel Actinomycete isolated from soil in Chad.</title>
        <authorList>
            <person name="Shi L."/>
        </authorList>
    </citation>
    <scope>NUCLEOTIDE SEQUENCE [LARGE SCALE GENOMIC DNA]</scope>
    <source>
        <strain evidence="3 4">NEAU-G17</strain>
    </source>
</reference>
<evidence type="ECO:0000259" key="2">
    <source>
        <dbReference type="PROSITE" id="PS50006"/>
    </source>
</evidence>
<proteinExistence type="predicted"/>
<dbReference type="InterPro" id="IPR000253">
    <property type="entry name" value="FHA_dom"/>
</dbReference>
<dbReference type="InterPro" id="IPR008984">
    <property type="entry name" value="SMAD_FHA_dom_sf"/>
</dbReference>
<sequence>MPEPPHVLGVNCKNHHFNDPRARYCAVCGISMMQATLAPFKGPRPPLGILLVDDGQTVPLAADLLIGREPRRAPEVAERRAIPMRLTDEDGSISRRHTLVSLDGWQVRLVDLGSVNGTAVRPPGAADFERIPPHTPVKLVPGTAARIGASRTFRFESNREP</sequence>
<dbReference type="SUPFAM" id="SSF49879">
    <property type="entry name" value="SMAD/FHA domain"/>
    <property type="match status" value="1"/>
</dbReference>
<keyword evidence="1" id="KW-0597">Phosphoprotein</keyword>
<keyword evidence="4" id="KW-1185">Reference proteome</keyword>
<dbReference type="Pfam" id="PF00498">
    <property type="entry name" value="FHA"/>
    <property type="match status" value="1"/>
</dbReference>
<evidence type="ECO:0000313" key="4">
    <source>
        <dbReference type="Proteomes" id="UP000261811"/>
    </source>
</evidence>
<dbReference type="Gene3D" id="2.60.200.20">
    <property type="match status" value="1"/>
</dbReference>
<evidence type="ECO:0000313" key="3">
    <source>
        <dbReference type="EMBL" id="RFU38892.1"/>
    </source>
</evidence>
<dbReference type="OrthoDB" id="5240729at2"/>
<feature type="domain" description="FHA" evidence="2">
    <location>
        <begin position="64"/>
        <end position="120"/>
    </location>
</feature>
<name>A0A372JFV8_9ACTN</name>
<accession>A0A372JFV8</accession>
<gene>
    <name evidence="3" type="ORF">DZF91_25290</name>
</gene>
<organism evidence="3 4">
    <name type="scientific">Actinomadura logoneensis</name>
    <dbReference type="NCBI Taxonomy" id="2293572"/>
    <lineage>
        <taxon>Bacteria</taxon>
        <taxon>Bacillati</taxon>
        <taxon>Actinomycetota</taxon>
        <taxon>Actinomycetes</taxon>
        <taxon>Streptosporangiales</taxon>
        <taxon>Thermomonosporaceae</taxon>
        <taxon>Actinomadura</taxon>
    </lineage>
</organism>
<dbReference type="Proteomes" id="UP000261811">
    <property type="component" value="Unassembled WGS sequence"/>
</dbReference>
<dbReference type="AlphaFoldDB" id="A0A372JFV8"/>